<comment type="catalytic activity">
    <reaction evidence="5 6">
        <text>alpha-D-glucose 1-phosphate + UTP + H(+) = UDP-alpha-D-glucose + diphosphate</text>
        <dbReference type="Rhea" id="RHEA:19889"/>
        <dbReference type="ChEBI" id="CHEBI:15378"/>
        <dbReference type="ChEBI" id="CHEBI:33019"/>
        <dbReference type="ChEBI" id="CHEBI:46398"/>
        <dbReference type="ChEBI" id="CHEBI:58601"/>
        <dbReference type="ChEBI" id="CHEBI:58885"/>
        <dbReference type="EC" id="2.7.7.9"/>
    </reaction>
</comment>
<name>A0A0A5G1T2_9BACI</name>
<dbReference type="EMBL" id="AVPG01000009">
    <property type="protein sequence ID" value="KGX87046.1"/>
    <property type="molecule type" value="Genomic_DNA"/>
</dbReference>
<organism evidence="8 9">
    <name type="scientific">Pontibacillus litoralis JSM 072002</name>
    <dbReference type="NCBI Taxonomy" id="1385512"/>
    <lineage>
        <taxon>Bacteria</taxon>
        <taxon>Bacillati</taxon>
        <taxon>Bacillota</taxon>
        <taxon>Bacilli</taxon>
        <taxon>Bacillales</taxon>
        <taxon>Bacillaceae</taxon>
        <taxon>Pontibacillus</taxon>
    </lineage>
</organism>
<feature type="domain" description="Nucleotidyl transferase" evidence="7">
    <location>
        <begin position="5"/>
        <end position="266"/>
    </location>
</feature>
<dbReference type="InterPro" id="IPR005771">
    <property type="entry name" value="GalU_uridylyltTrfase_bac/arc"/>
</dbReference>
<comment type="similarity">
    <text evidence="1 6">Belongs to the UDPGP type 2 family.</text>
</comment>
<dbReference type="STRING" id="1385512.N784_02715"/>
<dbReference type="PANTHER" id="PTHR43197:SF1">
    <property type="entry name" value="UTP--GLUCOSE-1-PHOSPHATE URIDYLYLTRANSFERASE"/>
    <property type="match status" value="1"/>
</dbReference>
<sequence length="293" mass="33223">MKVRKAIIPAAGFGTRLLPATKALPKEMLPIIDKPTIQYIVEEAIASGIEDILIISGRNKRIIEDHFDKSYELEDTLAKQNKDDLLEEVRNISNLATIHYVRQKDVTGLGDAVHHAKSFVGNEPFAVLLGDDLMKGEKPCLQQLIDVYNRYHTSVIAIQQVKQEEVSNYGMIKPKGEPIEENLINIDTVIEKPSQAKSPSCLAIMGRYVFRPELFDAMQHIKPDYSGEVQLTDAIQRLSKSKAIFGYIFQGKRYDIGNKFGFLQATIDFGLEHPSYRNKLREYIEEKMKEGLI</sequence>
<dbReference type="AlphaFoldDB" id="A0A0A5G1T2"/>
<dbReference type="Gene3D" id="3.90.550.10">
    <property type="entry name" value="Spore Coat Polysaccharide Biosynthesis Protein SpsA, Chain A"/>
    <property type="match status" value="1"/>
</dbReference>
<dbReference type="GO" id="GO:0006011">
    <property type="term" value="P:UDP-alpha-D-glucose metabolic process"/>
    <property type="evidence" value="ECO:0007669"/>
    <property type="project" value="InterPro"/>
</dbReference>
<evidence type="ECO:0000256" key="1">
    <source>
        <dbReference type="ARBA" id="ARBA00006890"/>
    </source>
</evidence>
<reference evidence="8 9" key="1">
    <citation type="submission" date="2013-08" db="EMBL/GenBank/DDBJ databases">
        <authorList>
            <person name="Huang J."/>
            <person name="Wang G."/>
        </authorList>
    </citation>
    <scope>NUCLEOTIDE SEQUENCE [LARGE SCALE GENOMIC DNA]</scope>
    <source>
        <strain evidence="8 9">JSM 072002</strain>
    </source>
</reference>
<dbReference type="EC" id="2.7.7.9" evidence="2 6"/>
<dbReference type="PANTHER" id="PTHR43197">
    <property type="entry name" value="UTP--GLUCOSE-1-PHOSPHATE URIDYLYLTRANSFERASE"/>
    <property type="match status" value="1"/>
</dbReference>
<dbReference type="NCBIfam" id="TIGR01099">
    <property type="entry name" value="galU"/>
    <property type="match status" value="1"/>
</dbReference>
<protein>
    <recommendedName>
        <fullName evidence="2 6">UTP--glucose-1-phosphate uridylyltransferase</fullName>
        <ecNumber evidence="2 6">2.7.7.9</ecNumber>
    </recommendedName>
    <alternativeName>
        <fullName evidence="6">UDP-glucose pyrophosphorylase</fullName>
    </alternativeName>
</protein>
<comment type="caution">
    <text evidence="8">The sequence shown here is derived from an EMBL/GenBank/DDBJ whole genome shotgun (WGS) entry which is preliminary data.</text>
</comment>
<evidence type="ECO:0000313" key="9">
    <source>
        <dbReference type="Proteomes" id="UP000030401"/>
    </source>
</evidence>
<keyword evidence="9" id="KW-1185">Reference proteome</keyword>
<accession>A0A0A5G1T2</accession>
<dbReference type="Pfam" id="PF00483">
    <property type="entry name" value="NTP_transferase"/>
    <property type="match status" value="1"/>
</dbReference>
<evidence type="ECO:0000256" key="6">
    <source>
        <dbReference type="RuleBase" id="RU361259"/>
    </source>
</evidence>
<dbReference type="eggNOG" id="COG1210">
    <property type="taxonomic scope" value="Bacteria"/>
</dbReference>
<proteinExistence type="inferred from homology"/>
<dbReference type="SUPFAM" id="SSF53448">
    <property type="entry name" value="Nucleotide-diphospho-sugar transferases"/>
    <property type="match status" value="1"/>
</dbReference>
<keyword evidence="4 6" id="KW-0548">Nucleotidyltransferase</keyword>
<evidence type="ECO:0000259" key="7">
    <source>
        <dbReference type="Pfam" id="PF00483"/>
    </source>
</evidence>
<dbReference type="GO" id="GO:0003983">
    <property type="term" value="F:UTP:glucose-1-phosphate uridylyltransferase activity"/>
    <property type="evidence" value="ECO:0007669"/>
    <property type="project" value="UniProtKB-EC"/>
</dbReference>
<keyword evidence="3 6" id="KW-0808">Transferase</keyword>
<evidence type="ECO:0000256" key="4">
    <source>
        <dbReference type="ARBA" id="ARBA00022695"/>
    </source>
</evidence>
<dbReference type="Proteomes" id="UP000030401">
    <property type="component" value="Unassembled WGS sequence"/>
</dbReference>
<dbReference type="InterPro" id="IPR005835">
    <property type="entry name" value="NTP_transferase_dom"/>
</dbReference>
<gene>
    <name evidence="8" type="ORF">N784_02715</name>
</gene>
<evidence type="ECO:0000256" key="2">
    <source>
        <dbReference type="ARBA" id="ARBA00012415"/>
    </source>
</evidence>
<dbReference type="OrthoDB" id="9803871at2"/>
<dbReference type="RefSeq" id="WP_036833849.1">
    <property type="nucleotide sequence ID" value="NZ_AVPG01000009.1"/>
</dbReference>
<evidence type="ECO:0000256" key="3">
    <source>
        <dbReference type="ARBA" id="ARBA00022679"/>
    </source>
</evidence>
<dbReference type="InterPro" id="IPR029044">
    <property type="entry name" value="Nucleotide-diphossugar_trans"/>
</dbReference>
<dbReference type="CDD" id="cd02541">
    <property type="entry name" value="UGPase_prokaryotic"/>
    <property type="match status" value="1"/>
</dbReference>
<evidence type="ECO:0000313" key="8">
    <source>
        <dbReference type="EMBL" id="KGX87046.1"/>
    </source>
</evidence>
<evidence type="ECO:0000256" key="5">
    <source>
        <dbReference type="ARBA" id="ARBA00048128"/>
    </source>
</evidence>